<sequence length="261" mass="27767">MKVSGVAAIYLLTGAHHAVSAKPATVTTTKTVVLPASTKTKTVTLPASTKTKTVTLPAVTVTAKASCSASTSKASTTTKATTKGTTKSSTTTLVSMTTLTPTTTLATTTSTSALPYACPTDAQFYHLKMGGTTAESSTLGAYQWGNYLMASTDSTQWINFWINGPYIVACFANYAYPNYIQAQLDKPSNSYWNIGLNIYPDSDGVMQCPNLLNDPAAGCGSEYQYWGLQQGVYGDDNQTVQYIVIHNSTTSDRLLPFLVPV</sequence>
<reference evidence="1" key="1">
    <citation type="journal article" date="2020" name="Stud. Mycol.">
        <title>101 Dothideomycetes genomes: a test case for predicting lifestyles and emergence of pathogens.</title>
        <authorList>
            <person name="Haridas S."/>
            <person name="Albert R."/>
            <person name="Binder M."/>
            <person name="Bloem J."/>
            <person name="Labutti K."/>
            <person name="Salamov A."/>
            <person name="Andreopoulos B."/>
            <person name="Baker S."/>
            <person name="Barry K."/>
            <person name="Bills G."/>
            <person name="Bluhm B."/>
            <person name="Cannon C."/>
            <person name="Castanera R."/>
            <person name="Culley D."/>
            <person name="Daum C."/>
            <person name="Ezra D."/>
            <person name="Gonzalez J."/>
            <person name="Henrissat B."/>
            <person name="Kuo A."/>
            <person name="Liang C."/>
            <person name="Lipzen A."/>
            <person name="Lutzoni F."/>
            <person name="Magnuson J."/>
            <person name="Mondo S."/>
            <person name="Nolan M."/>
            <person name="Ohm R."/>
            <person name="Pangilinan J."/>
            <person name="Park H.-J."/>
            <person name="Ramirez L."/>
            <person name="Alfaro M."/>
            <person name="Sun H."/>
            <person name="Tritt A."/>
            <person name="Yoshinaga Y."/>
            <person name="Zwiers L.-H."/>
            <person name="Turgeon B."/>
            <person name="Goodwin S."/>
            <person name="Spatafora J."/>
            <person name="Crous P."/>
            <person name="Grigoriev I."/>
        </authorList>
    </citation>
    <scope>NUCLEOTIDE SEQUENCE</scope>
    <source>
        <strain evidence="1">CBS 260.36</strain>
    </source>
</reference>
<dbReference type="Proteomes" id="UP000799439">
    <property type="component" value="Unassembled WGS sequence"/>
</dbReference>
<organism evidence="1 2">
    <name type="scientific">Myriangium duriaei CBS 260.36</name>
    <dbReference type="NCBI Taxonomy" id="1168546"/>
    <lineage>
        <taxon>Eukaryota</taxon>
        <taxon>Fungi</taxon>
        <taxon>Dikarya</taxon>
        <taxon>Ascomycota</taxon>
        <taxon>Pezizomycotina</taxon>
        <taxon>Dothideomycetes</taxon>
        <taxon>Dothideomycetidae</taxon>
        <taxon>Myriangiales</taxon>
        <taxon>Myriangiaceae</taxon>
        <taxon>Myriangium</taxon>
    </lineage>
</organism>
<comment type="caution">
    <text evidence="1">The sequence shown here is derived from an EMBL/GenBank/DDBJ whole genome shotgun (WGS) entry which is preliminary data.</text>
</comment>
<keyword evidence="2" id="KW-1185">Reference proteome</keyword>
<proteinExistence type="predicted"/>
<accession>A0A9P4MR32</accession>
<evidence type="ECO:0000313" key="1">
    <source>
        <dbReference type="EMBL" id="KAF2156176.1"/>
    </source>
</evidence>
<protein>
    <submittedName>
        <fullName evidence="1">Uncharacterized protein</fullName>
    </submittedName>
</protein>
<gene>
    <name evidence="1" type="ORF">K461DRAFT_275293</name>
</gene>
<name>A0A9P4MR32_9PEZI</name>
<dbReference type="EMBL" id="ML996082">
    <property type="protein sequence ID" value="KAF2156176.1"/>
    <property type="molecule type" value="Genomic_DNA"/>
</dbReference>
<evidence type="ECO:0000313" key="2">
    <source>
        <dbReference type="Proteomes" id="UP000799439"/>
    </source>
</evidence>
<dbReference type="AlphaFoldDB" id="A0A9P4MR32"/>